<dbReference type="PANTHER" id="PTHR31126">
    <property type="entry name" value="TYROSINE-PROTEIN PHOSPHATASE"/>
    <property type="match status" value="1"/>
</dbReference>
<proteinExistence type="predicted"/>
<sequence length="362" mass="39212">MASPFTTPSPVPLPSPPFHSIPNLSNLRDCALLPPSGLPITSTTKVRPGILFRSAEVSRLTAQDWDAVKRVGVGRVFDLRSAPEVEKAWNAVAEEGGKEEGGDGGKEMNRMMERVMGDVKREWVPVFEESDYSPERLAERYLKYMGEGTDGFVQAYHDILLHAGSSFRTILLYLSNIPPPSSSPSSSSSLSSASPPHGALIHCTAGKDRTGIFIAILLSYLGVSPTLIATEYNLTETGLAHVRDAIVERLMQSPGFKAYTQSLIQGRNISRDEIAAVLGKKDGEGKVEGDGKKEVGEQEKKAVEMGRQAALRMVGARKEVMIAALGMVEKEWGSAEGYLRKVCGLGDKELEGLRRALVLSQG</sequence>
<name>A0A1Y2A4I9_9PLEO</name>
<reference evidence="2 3" key="1">
    <citation type="submission" date="2016-07" db="EMBL/GenBank/DDBJ databases">
        <title>Pervasive Adenine N6-methylation of Active Genes in Fungi.</title>
        <authorList>
            <consortium name="DOE Joint Genome Institute"/>
            <person name="Mondo S.J."/>
            <person name="Dannebaum R.O."/>
            <person name="Kuo R.C."/>
            <person name="Labutti K."/>
            <person name="Haridas S."/>
            <person name="Kuo A."/>
            <person name="Salamov A."/>
            <person name="Ahrendt S.R."/>
            <person name="Lipzen A."/>
            <person name="Sullivan W."/>
            <person name="Andreopoulos W.B."/>
            <person name="Clum A."/>
            <person name="Lindquist E."/>
            <person name="Daum C."/>
            <person name="Ramamoorthy G.K."/>
            <person name="Gryganskyi A."/>
            <person name="Culley D."/>
            <person name="Magnuson J.K."/>
            <person name="James T.Y."/>
            <person name="O'Malley M.A."/>
            <person name="Stajich J.E."/>
            <person name="Spatafora J.W."/>
            <person name="Visel A."/>
            <person name="Grigoriev I.V."/>
        </authorList>
    </citation>
    <scope>NUCLEOTIDE SEQUENCE [LARGE SCALE GENOMIC DNA]</scope>
    <source>
        <strain evidence="2 3">CBS 115471</strain>
    </source>
</reference>
<keyword evidence="3" id="KW-1185">Reference proteome</keyword>
<evidence type="ECO:0000313" key="2">
    <source>
        <dbReference type="EMBL" id="ORY17250.1"/>
    </source>
</evidence>
<gene>
    <name evidence="2" type="ORF">BCR34DRAFT_555722</name>
</gene>
<dbReference type="Gene3D" id="3.90.190.10">
    <property type="entry name" value="Protein tyrosine phosphatase superfamily"/>
    <property type="match status" value="1"/>
</dbReference>
<feature type="domain" description="Tyrosine specific protein phosphatases" evidence="1">
    <location>
        <begin position="168"/>
        <end position="218"/>
    </location>
</feature>
<dbReference type="PROSITE" id="PS00383">
    <property type="entry name" value="TYR_PHOSPHATASE_1"/>
    <property type="match status" value="1"/>
</dbReference>
<dbReference type="PANTHER" id="PTHR31126:SF1">
    <property type="entry name" value="TYROSINE SPECIFIC PROTEIN PHOSPHATASES DOMAIN-CONTAINING PROTEIN"/>
    <property type="match status" value="1"/>
</dbReference>
<comment type="caution">
    <text evidence="2">The sequence shown here is derived from an EMBL/GenBank/DDBJ whole genome shotgun (WGS) entry which is preliminary data.</text>
</comment>
<organism evidence="2 3">
    <name type="scientific">Clohesyomyces aquaticus</name>
    <dbReference type="NCBI Taxonomy" id="1231657"/>
    <lineage>
        <taxon>Eukaryota</taxon>
        <taxon>Fungi</taxon>
        <taxon>Dikarya</taxon>
        <taxon>Ascomycota</taxon>
        <taxon>Pezizomycotina</taxon>
        <taxon>Dothideomycetes</taxon>
        <taxon>Pleosporomycetidae</taxon>
        <taxon>Pleosporales</taxon>
        <taxon>Lindgomycetaceae</taxon>
        <taxon>Clohesyomyces</taxon>
    </lineage>
</organism>
<accession>A0A1Y2A4I9</accession>
<dbReference type="InterPro" id="IPR029021">
    <property type="entry name" value="Prot-tyrosine_phosphatase-like"/>
</dbReference>
<dbReference type="InterPro" id="IPR026893">
    <property type="entry name" value="Tyr/Ser_Pase_IphP-type"/>
</dbReference>
<evidence type="ECO:0000259" key="1">
    <source>
        <dbReference type="PROSITE" id="PS50056"/>
    </source>
</evidence>
<dbReference type="PROSITE" id="PS50056">
    <property type="entry name" value="TYR_PHOSPHATASE_2"/>
    <property type="match status" value="1"/>
</dbReference>
<dbReference type="Pfam" id="PF13350">
    <property type="entry name" value="Y_phosphatase3"/>
    <property type="match status" value="1"/>
</dbReference>
<dbReference type="EMBL" id="MCFA01000013">
    <property type="protein sequence ID" value="ORY17250.1"/>
    <property type="molecule type" value="Genomic_DNA"/>
</dbReference>
<dbReference type="OrthoDB" id="449382at2759"/>
<protein>
    <submittedName>
        <fullName evidence="2">Tyrosine phosphatase family-domain-containing protein</fullName>
    </submittedName>
</protein>
<evidence type="ECO:0000313" key="3">
    <source>
        <dbReference type="Proteomes" id="UP000193144"/>
    </source>
</evidence>
<dbReference type="InterPro" id="IPR000387">
    <property type="entry name" value="Tyr_Pase_dom"/>
</dbReference>
<dbReference type="STRING" id="1231657.A0A1Y2A4I9"/>
<dbReference type="InterPro" id="IPR016130">
    <property type="entry name" value="Tyr_Pase_AS"/>
</dbReference>
<dbReference type="GO" id="GO:0004721">
    <property type="term" value="F:phosphoprotein phosphatase activity"/>
    <property type="evidence" value="ECO:0007669"/>
    <property type="project" value="InterPro"/>
</dbReference>
<dbReference type="AlphaFoldDB" id="A0A1Y2A4I9"/>
<dbReference type="SUPFAM" id="SSF52799">
    <property type="entry name" value="(Phosphotyrosine protein) phosphatases II"/>
    <property type="match status" value="2"/>
</dbReference>
<dbReference type="Proteomes" id="UP000193144">
    <property type="component" value="Unassembled WGS sequence"/>
</dbReference>